<dbReference type="EnsemblProtists" id="PYU1_T012963">
    <property type="protein sequence ID" value="PYU1_T012963"/>
    <property type="gene ID" value="PYU1_G012936"/>
</dbReference>
<dbReference type="EMBL" id="GL376607">
    <property type="status" value="NOT_ANNOTATED_CDS"/>
    <property type="molecule type" value="Genomic_DNA"/>
</dbReference>
<reference evidence="4" key="1">
    <citation type="journal article" date="2010" name="Genome Biol.">
        <title>Genome sequence of the necrotrophic plant pathogen Pythium ultimum reveals original pathogenicity mechanisms and effector repertoire.</title>
        <authorList>
            <person name="Levesque C.A."/>
            <person name="Brouwer H."/>
            <person name="Cano L."/>
            <person name="Hamilton J.P."/>
            <person name="Holt C."/>
            <person name="Huitema E."/>
            <person name="Raffaele S."/>
            <person name="Robideau G.P."/>
            <person name="Thines M."/>
            <person name="Win J."/>
            <person name="Zerillo M.M."/>
            <person name="Beakes G.W."/>
            <person name="Boore J.L."/>
            <person name="Busam D."/>
            <person name="Dumas B."/>
            <person name="Ferriera S."/>
            <person name="Fuerstenberg S.I."/>
            <person name="Gachon C.M."/>
            <person name="Gaulin E."/>
            <person name="Govers F."/>
            <person name="Grenville-Briggs L."/>
            <person name="Horner N."/>
            <person name="Hostetler J."/>
            <person name="Jiang R.H."/>
            <person name="Johnson J."/>
            <person name="Krajaejun T."/>
            <person name="Lin H."/>
            <person name="Meijer H.J."/>
            <person name="Moore B."/>
            <person name="Morris P."/>
            <person name="Phuntmart V."/>
            <person name="Puiu D."/>
            <person name="Shetty J."/>
            <person name="Stajich J.E."/>
            <person name="Tripathy S."/>
            <person name="Wawra S."/>
            <person name="van West P."/>
            <person name="Whitty B.R."/>
            <person name="Coutinho P.M."/>
            <person name="Henrissat B."/>
            <person name="Martin F."/>
            <person name="Thomas P.D."/>
            <person name="Tyler B.M."/>
            <person name="De Vries R.P."/>
            <person name="Kamoun S."/>
            <person name="Yandell M."/>
            <person name="Tisserat N."/>
            <person name="Buell C.R."/>
        </authorList>
    </citation>
    <scope>NUCLEOTIDE SEQUENCE</scope>
    <source>
        <strain evidence="4">DAOM:BR144</strain>
    </source>
</reference>
<dbReference type="VEuPathDB" id="FungiDB:PYU1_G012936"/>
<keyword evidence="1" id="KW-0175">Coiled coil</keyword>
<protein>
    <submittedName>
        <fullName evidence="3">Uncharacterized protein</fullName>
    </submittedName>
</protein>
<keyword evidence="4" id="KW-1185">Reference proteome</keyword>
<reference evidence="4" key="2">
    <citation type="submission" date="2010-04" db="EMBL/GenBank/DDBJ databases">
        <authorList>
            <person name="Buell R."/>
            <person name="Hamilton J."/>
            <person name="Hostetler J."/>
        </authorList>
    </citation>
    <scope>NUCLEOTIDE SEQUENCE [LARGE SCALE GENOMIC DNA]</scope>
    <source>
        <strain evidence="4">DAOM:BR144</strain>
    </source>
</reference>
<dbReference type="InParanoid" id="K3X6W4"/>
<accession>K3X6W4</accession>
<name>K3X6W4_GLOUD</name>
<feature type="compositionally biased region" description="Basic and acidic residues" evidence="2">
    <location>
        <begin position="140"/>
        <end position="149"/>
    </location>
</feature>
<sequence>MSEKSKRKRTDAWSGTEVTALVLAWRDALEHPDAWRHSTQGAYIYQQFLALQRIDDEADEDDDDDTNKSQRTEVSVMFKRKVWRYVTQFICAFGKSAWFKMSVSERAAWFNEHRTATYNFVDLDPDTVDTISQLIELEENMMRQGDKGAPRRRGRYAKGRKDSGASHASVALPSADSAPGRGSSKPTHPIFDPSFLQHAHEGGNNFMIDGHDEHDDDCSDSSSASENEFENRIRAARSFSRKHATSNWKEATPPTLVELIEMVQKRTRDVGVLIDLAKQERQEAHKRRLEYQQRQKRDEDRLKDLVDQLKREQEVRLQDQRVRQDEQKEWTQLLNQVQRNQKAWAAEQEKREKEREERNELMEMLTLERKERELARDAWKTEQEDIARLVKELRAEQIEREQEKMELKLYAQRIQNERDDGKQTPALTTTNEYSVRLENYESEQIRDKLT</sequence>
<dbReference type="HOGENOM" id="CLU_609040_0_0_1"/>
<feature type="region of interest" description="Disordered" evidence="2">
    <location>
        <begin position="415"/>
        <end position="450"/>
    </location>
</feature>
<evidence type="ECO:0000313" key="3">
    <source>
        <dbReference type="EnsemblProtists" id="PYU1_T012963"/>
    </source>
</evidence>
<dbReference type="eggNOG" id="ENOG502RPBA">
    <property type="taxonomic scope" value="Eukaryota"/>
</dbReference>
<organism evidence="3 4">
    <name type="scientific">Globisporangium ultimum (strain ATCC 200006 / CBS 805.95 / DAOM BR144)</name>
    <name type="common">Pythium ultimum</name>
    <dbReference type="NCBI Taxonomy" id="431595"/>
    <lineage>
        <taxon>Eukaryota</taxon>
        <taxon>Sar</taxon>
        <taxon>Stramenopiles</taxon>
        <taxon>Oomycota</taxon>
        <taxon>Peronosporomycetes</taxon>
        <taxon>Pythiales</taxon>
        <taxon>Pythiaceae</taxon>
        <taxon>Globisporangium</taxon>
    </lineage>
</organism>
<dbReference type="Proteomes" id="UP000019132">
    <property type="component" value="Unassembled WGS sequence"/>
</dbReference>
<reference evidence="3" key="3">
    <citation type="submission" date="2015-02" db="UniProtKB">
        <authorList>
            <consortium name="EnsemblProtists"/>
        </authorList>
    </citation>
    <scope>IDENTIFICATION</scope>
    <source>
        <strain evidence="3">DAOM BR144</strain>
    </source>
</reference>
<feature type="region of interest" description="Disordered" evidence="2">
    <location>
        <begin position="139"/>
        <end position="230"/>
    </location>
</feature>
<evidence type="ECO:0000313" key="4">
    <source>
        <dbReference type="Proteomes" id="UP000019132"/>
    </source>
</evidence>
<evidence type="ECO:0000256" key="1">
    <source>
        <dbReference type="SAM" id="Coils"/>
    </source>
</evidence>
<evidence type="ECO:0000256" key="2">
    <source>
        <dbReference type="SAM" id="MobiDB-lite"/>
    </source>
</evidence>
<dbReference type="AlphaFoldDB" id="K3X6W4"/>
<proteinExistence type="predicted"/>
<feature type="coiled-coil region" evidence="1">
    <location>
        <begin position="274"/>
        <end position="315"/>
    </location>
</feature>